<dbReference type="OrthoDB" id="5857966at2759"/>
<dbReference type="SUPFAM" id="SSF56112">
    <property type="entry name" value="Protein kinase-like (PK-like)"/>
    <property type="match status" value="1"/>
</dbReference>
<evidence type="ECO:0000313" key="3">
    <source>
        <dbReference type="EMBL" id="GMI86673.1"/>
    </source>
</evidence>
<dbReference type="SMART" id="SM00220">
    <property type="entry name" value="S_TKc"/>
    <property type="match status" value="1"/>
</dbReference>
<keyword evidence="4" id="KW-1185">Reference proteome</keyword>
<evidence type="ECO:0000256" key="1">
    <source>
        <dbReference type="ARBA" id="ARBA00022729"/>
    </source>
</evidence>
<keyword evidence="3" id="KW-0418">Kinase</keyword>
<proteinExistence type="predicted"/>
<evidence type="ECO:0000259" key="2">
    <source>
        <dbReference type="PROSITE" id="PS50011"/>
    </source>
</evidence>
<dbReference type="InterPro" id="IPR008271">
    <property type="entry name" value="Ser/Thr_kinase_AS"/>
</dbReference>
<dbReference type="InterPro" id="IPR051343">
    <property type="entry name" value="G-type_lectin_kinases/EP1-like"/>
</dbReference>
<keyword evidence="1" id="KW-0732">Signal</keyword>
<keyword evidence="3" id="KW-0808">Transferase</keyword>
<dbReference type="PANTHER" id="PTHR47976:SF7">
    <property type="entry name" value="RECEPTOR-LIKE SERINE_THREONINE-PROTEIN KINASE"/>
    <property type="match status" value="1"/>
</dbReference>
<dbReference type="GO" id="GO:0005524">
    <property type="term" value="F:ATP binding"/>
    <property type="evidence" value="ECO:0007669"/>
    <property type="project" value="InterPro"/>
</dbReference>
<evidence type="ECO:0000313" key="4">
    <source>
        <dbReference type="Proteomes" id="UP001165190"/>
    </source>
</evidence>
<accession>A0A9W7M3Q0</accession>
<dbReference type="EMBL" id="BSYR01000021">
    <property type="protein sequence ID" value="GMI86673.1"/>
    <property type="molecule type" value="Genomic_DNA"/>
</dbReference>
<name>A0A9W7M3Q0_HIBTR</name>
<reference evidence="3" key="1">
    <citation type="submission" date="2023-05" db="EMBL/GenBank/DDBJ databases">
        <title>Genome and transcriptome analyses reveal genes involved in the formation of fine ridges on petal epidermal cells in Hibiscus trionum.</title>
        <authorList>
            <person name="Koshimizu S."/>
            <person name="Masuda S."/>
            <person name="Ishii T."/>
            <person name="Shirasu K."/>
            <person name="Hoshino A."/>
            <person name="Arita M."/>
        </authorList>
    </citation>
    <scope>NUCLEOTIDE SEQUENCE</scope>
    <source>
        <strain evidence="3">Hamamatsu line</strain>
    </source>
</reference>
<dbReference type="Proteomes" id="UP001165190">
    <property type="component" value="Unassembled WGS sequence"/>
</dbReference>
<keyword evidence="3" id="KW-0675">Receptor</keyword>
<organism evidence="3 4">
    <name type="scientific">Hibiscus trionum</name>
    <name type="common">Flower of an hour</name>
    <dbReference type="NCBI Taxonomy" id="183268"/>
    <lineage>
        <taxon>Eukaryota</taxon>
        <taxon>Viridiplantae</taxon>
        <taxon>Streptophyta</taxon>
        <taxon>Embryophyta</taxon>
        <taxon>Tracheophyta</taxon>
        <taxon>Spermatophyta</taxon>
        <taxon>Magnoliopsida</taxon>
        <taxon>eudicotyledons</taxon>
        <taxon>Gunneridae</taxon>
        <taxon>Pentapetalae</taxon>
        <taxon>rosids</taxon>
        <taxon>malvids</taxon>
        <taxon>Malvales</taxon>
        <taxon>Malvaceae</taxon>
        <taxon>Malvoideae</taxon>
        <taxon>Hibiscus</taxon>
    </lineage>
</organism>
<dbReference type="PROSITE" id="PS50011">
    <property type="entry name" value="PROTEIN_KINASE_DOM"/>
    <property type="match status" value="1"/>
</dbReference>
<sequence length="210" mass="24035">MINGSLADVLFTPERRPYWNERVEIARNIARGLLYLHEECETQIIHCDIKSQNILIDENGKAKISDFGLAKLLKPDQTKTFTGIRGTRGYVAPEWHRKLPVTVKADVYSFGVVLLEIICCRRSVNWSLGDEEAVLEEWVYECYQAGEVWKIVGEDEEVDMKQLERMVSVGLWCTLDEPMLRPSMKKVLLMLEGTVEIPIPPCPTSFFTAI</sequence>
<dbReference type="InterPro" id="IPR000719">
    <property type="entry name" value="Prot_kinase_dom"/>
</dbReference>
<dbReference type="PANTHER" id="PTHR47976">
    <property type="entry name" value="G-TYPE LECTIN S-RECEPTOR-LIKE SERINE/THREONINE-PROTEIN KINASE SD2-5"/>
    <property type="match status" value="1"/>
</dbReference>
<dbReference type="GO" id="GO:0004672">
    <property type="term" value="F:protein kinase activity"/>
    <property type="evidence" value="ECO:0007669"/>
    <property type="project" value="InterPro"/>
</dbReference>
<dbReference type="Pfam" id="PF00069">
    <property type="entry name" value="Pkinase"/>
    <property type="match status" value="1"/>
</dbReference>
<dbReference type="AlphaFoldDB" id="A0A9W7M3Q0"/>
<comment type="caution">
    <text evidence="3">The sequence shown here is derived from an EMBL/GenBank/DDBJ whole genome shotgun (WGS) entry which is preliminary data.</text>
</comment>
<feature type="domain" description="Protein kinase" evidence="2">
    <location>
        <begin position="1"/>
        <end position="207"/>
    </location>
</feature>
<dbReference type="InterPro" id="IPR011009">
    <property type="entry name" value="Kinase-like_dom_sf"/>
</dbReference>
<protein>
    <submittedName>
        <fullName evidence="3">Receptor-like protein kinase 1</fullName>
    </submittedName>
</protein>
<dbReference type="FunFam" id="1.10.510.10:FF:000237">
    <property type="entry name" value="G-type lectin S-receptor-like serine/threonine-protein kinase"/>
    <property type="match status" value="1"/>
</dbReference>
<dbReference type="PROSITE" id="PS00108">
    <property type="entry name" value="PROTEIN_KINASE_ST"/>
    <property type="match status" value="1"/>
</dbReference>
<dbReference type="Gene3D" id="1.10.510.10">
    <property type="entry name" value="Transferase(Phosphotransferase) domain 1"/>
    <property type="match status" value="1"/>
</dbReference>
<gene>
    <name evidence="3" type="ORF">HRI_002336600</name>
</gene>